<dbReference type="PANTHER" id="PTHR28645:SF1">
    <property type="entry name" value="TRANSMEMBRANE PROTEIN 119"/>
    <property type="match status" value="1"/>
</dbReference>
<dbReference type="GO" id="GO:0001503">
    <property type="term" value="P:ossification"/>
    <property type="evidence" value="ECO:0007669"/>
    <property type="project" value="InterPro"/>
</dbReference>
<dbReference type="GO" id="GO:0005886">
    <property type="term" value="C:plasma membrane"/>
    <property type="evidence" value="ECO:0007669"/>
    <property type="project" value="TreeGrafter"/>
</dbReference>
<organism evidence="4 5">
    <name type="scientific">Alosa alosa</name>
    <name type="common">allis shad</name>
    <dbReference type="NCBI Taxonomy" id="278164"/>
    <lineage>
        <taxon>Eukaryota</taxon>
        <taxon>Metazoa</taxon>
        <taxon>Chordata</taxon>
        <taxon>Craniata</taxon>
        <taxon>Vertebrata</taxon>
        <taxon>Euteleostomi</taxon>
        <taxon>Actinopterygii</taxon>
        <taxon>Neopterygii</taxon>
        <taxon>Teleostei</taxon>
        <taxon>Clupei</taxon>
        <taxon>Clupeiformes</taxon>
        <taxon>Clupeoidei</taxon>
        <taxon>Clupeidae</taxon>
        <taxon>Alosa</taxon>
    </lineage>
</organism>
<proteinExistence type="predicted"/>
<evidence type="ECO:0000313" key="5">
    <source>
        <dbReference type="Proteomes" id="UP000823561"/>
    </source>
</evidence>
<dbReference type="AlphaFoldDB" id="A0AAV6GZL0"/>
<keyword evidence="2" id="KW-0472">Membrane</keyword>
<name>A0AAV6GZL0_9TELE</name>
<dbReference type="PANTHER" id="PTHR28645">
    <property type="entry name" value="TRANSMEMBRANE PROTEIN 119"/>
    <property type="match status" value="1"/>
</dbReference>
<keyword evidence="2" id="KW-1133">Transmembrane helix</keyword>
<dbReference type="InterPro" id="IPR031453">
    <property type="entry name" value="TMEM119"/>
</dbReference>
<dbReference type="GO" id="GO:0045669">
    <property type="term" value="P:positive regulation of osteoblast differentiation"/>
    <property type="evidence" value="ECO:0007669"/>
    <property type="project" value="TreeGrafter"/>
</dbReference>
<comment type="caution">
    <text evidence="4">The sequence shown here is derived from an EMBL/GenBank/DDBJ whole genome shotgun (WGS) entry which is preliminary data.</text>
</comment>
<keyword evidence="5" id="KW-1185">Reference proteome</keyword>
<sequence length="230" mass="25233">MALSTCNLSCVVAVLICWSGASTFAFPLNITMEMSGDGAEPELFPAVLTTHIPVSVAPTQKVSTITTTIIRLKDFVFNQVVDVLKENLLLFTVVTSLLIVIIFIVCCASAMSHKRKLDTFYPPTKKYLPRTYMDHGAHSKDPYPGPVPQTTTAMSKNLRTPSKALVGAKEGKEPRPKPLEGPVMQEFEEVEVEMQKDEPKLQSEKKSPSQSTSQPVVCTCHLKRASPPAE</sequence>
<dbReference type="EMBL" id="JADWDJ010000005">
    <property type="protein sequence ID" value="KAG5280450.1"/>
    <property type="molecule type" value="Genomic_DNA"/>
</dbReference>
<evidence type="ECO:0000313" key="4">
    <source>
        <dbReference type="EMBL" id="KAG5280450.1"/>
    </source>
</evidence>
<gene>
    <name evidence="4" type="ORF">AALO_G00060110</name>
</gene>
<feature type="chain" id="PRO_5043630333" description="Transmembrane protein 119" evidence="3">
    <location>
        <begin position="26"/>
        <end position="230"/>
    </location>
</feature>
<dbReference type="Proteomes" id="UP000823561">
    <property type="component" value="Chromosome 5"/>
</dbReference>
<dbReference type="GO" id="GO:0030501">
    <property type="term" value="P:positive regulation of bone mineralization"/>
    <property type="evidence" value="ECO:0007669"/>
    <property type="project" value="TreeGrafter"/>
</dbReference>
<evidence type="ECO:0000256" key="2">
    <source>
        <dbReference type="SAM" id="Phobius"/>
    </source>
</evidence>
<keyword evidence="3" id="KW-0732">Signal</keyword>
<feature type="signal peptide" evidence="3">
    <location>
        <begin position="1"/>
        <end position="25"/>
    </location>
</feature>
<reference evidence="4" key="1">
    <citation type="submission" date="2020-10" db="EMBL/GenBank/DDBJ databases">
        <title>Chromosome-scale genome assembly of the Allis shad, Alosa alosa.</title>
        <authorList>
            <person name="Margot Z."/>
            <person name="Christophe K."/>
            <person name="Cabau C."/>
            <person name="Louis A."/>
            <person name="Berthelot C."/>
            <person name="Parey E."/>
            <person name="Roest Crollius H."/>
            <person name="Montfort J."/>
            <person name="Robinson-Rechavi M."/>
            <person name="Bucao C."/>
            <person name="Bouchez O."/>
            <person name="Gislard M."/>
            <person name="Lluch J."/>
            <person name="Milhes M."/>
            <person name="Lampietro C."/>
            <person name="Lopez Roques C."/>
            <person name="Donnadieu C."/>
            <person name="Braasch I."/>
            <person name="Desvignes T."/>
            <person name="Postlethwait J."/>
            <person name="Bobe J."/>
            <person name="Guiguen Y."/>
        </authorList>
    </citation>
    <scope>NUCLEOTIDE SEQUENCE</scope>
    <source>
        <strain evidence="4">M-15738</strain>
        <tissue evidence="4">Blood</tissue>
    </source>
</reference>
<protein>
    <recommendedName>
        <fullName evidence="6">Transmembrane protein 119</fullName>
    </recommendedName>
</protein>
<feature type="transmembrane region" description="Helical" evidence="2">
    <location>
        <begin position="88"/>
        <end position="111"/>
    </location>
</feature>
<feature type="region of interest" description="Disordered" evidence="1">
    <location>
        <begin position="135"/>
        <end position="230"/>
    </location>
</feature>
<evidence type="ECO:0008006" key="6">
    <source>
        <dbReference type="Google" id="ProtNLM"/>
    </source>
</evidence>
<dbReference type="GO" id="GO:0033690">
    <property type="term" value="P:positive regulation of osteoblast proliferation"/>
    <property type="evidence" value="ECO:0007669"/>
    <property type="project" value="TreeGrafter"/>
</dbReference>
<evidence type="ECO:0000256" key="1">
    <source>
        <dbReference type="SAM" id="MobiDB-lite"/>
    </source>
</evidence>
<feature type="compositionally biased region" description="Polar residues" evidence="1">
    <location>
        <begin position="148"/>
        <end position="160"/>
    </location>
</feature>
<keyword evidence="2" id="KW-0812">Transmembrane</keyword>
<feature type="compositionally biased region" description="Basic and acidic residues" evidence="1">
    <location>
        <begin position="193"/>
        <end position="207"/>
    </location>
</feature>
<evidence type="ECO:0000256" key="3">
    <source>
        <dbReference type="SAM" id="SignalP"/>
    </source>
</evidence>
<accession>A0AAV6GZL0</accession>
<feature type="compositionally biased region" description="Basic and acidic residues" evidence="1">
    <location>
        <begin position="169"/>
        <end position="178"/>
    </location>
</feature>